<protein>
    <submittedName>
        <fullName evidence="1">Unnamed protein product</fullName>
    </submittedName>
</protein>
<evidence type="ECO:0000313" key="1">
    <source>
        <dbReference type="EMBL" id="GMF08724.1"/>
    </source>
</evidence>
<name>A0ACB5UDM1_AMBMO</name>
<organism evidence="1 2">
    <name type="scientific">Ambrosiozyma monospora</name>
    <name type="common">Yeast</name>
    <name type="synonym">Endomycopsis monosporus</name>
    <dbReference type="NCBI Taxonomy" id="43982"/>
    <lineage>
        <taxon>Eukaryota</taxon>
        <taxon>Fungi</taxon>
        <taxon>Dikarya</taxon>
        <taxon>Ascomycota</taxon>
        <taxon>Saccharomycotina</taxon>
        <taxon>Pichiomycetes</taxon>
        <taxon>Pichiales</taxon>
        <taxon>Pichiaceae</taxon>
        <taxon>Ambrosiozyma</taxon>
    </lineage>
</organism>
<reference evidence="1" key="1">
    <citation type="submission" date="2023-04" db="EMBL/GenBank/DDBJ databases">
        <title>Ambrosiozyma monospora NBRC 10751.</title>
        <authorList>
            <person name="Ichikawa N."/>
            <person name="Sato H."/>
            <person name="Tonouchi N."/>
        </authorList>
    </citation>
    <scope>NUCLEOTIDE SEQUENCE</scope>
    <source>
        <strain evidence="1">NBRC 10751</strain>
    </source>
</reference>
<evidence type="ECO:0000313" key="2">
    <source>
        <dbReference type="Proteomes" id="UP001165064"/>
    </source>
</evidence>
<dbReference type="Proteomes" id="UP001165064">
    <property type="component" value="Unassembled WGS sequence"/>
</dbReference>
<gene>
    <name evidence="1" type="ORF">Amon02_001334800</name>
</gene>
<keyword evidence="2" id="KW-1185">Reference proteome</keyword>
<accession>A0ACB5UDM1</accession>
<proteinExistence type="predicted"/>
<comment type="caution">
    <text evidence="1">The sequence shown here is derived from an EMBL/GenBank/DDBJ whole genome shotgun (WGS) entry which is preliminary data.</text>
</comment>
<dbReference type="EMBL" id="BSXS01017274">
    <property type="protein sequence ID" value="GMF08724.1"/>
    <property type="molecule type" value="Genomic_DNA"/>
</dbReference>
<sequence>MSSLELHVLKMAKDQDVEDPLECKISESGLNLSVGQRQLVCLARVLLKAQKPEHANATTTTQKAAAKILILDEATSSVDAQTDKIIQETIRSELSGLTILTIAHRLDTILDNDRILVLDSGVVAEFDKPQVLLKNKEG</sequence>